<name>A0A1Z3ND63_BDEBC</name>
<gene>
    <name evidence="1" type="ORF">B9G79_04105</name>
</gene>
<evidence type="ECO:0000313" key="1">
    <source>
        <dbReference type="EMBL" id="ASD65396.1"/>
    </source>
</evidence>
<dbReference type="AlphaFoldDB" id="A0A1Z3ND63"/>
<protein>
    <submittedName>
        <fullName evidence="1">Uncharacterized protein</fullName>
    </submittedName>
</protein>
<dbReference type="OrthoDB" id="5295254at2"/>
<evidence type="ECO:0000313" key="2">
    <source>
        <dbReference type="Proteomes" id="UP000197003"/>
    </source>
</evidence>
<accession>A0A1Z3ND63</accession>
<dbReference type="EMBL" id="CP020946">
    <property type="protein sequence ID" value="ASD65396.1"/>
    <property type="molecule type" value="Genomic_DNA"/>
</dbReference>
<organism evidence="1 2">
    <name type="scientific">Bdellovibrio bacteriovorus</name>
    <dbReference type="NCBI Taxonomy" id="959"/>
    <lineage>
        <taxon>Bacteria</taxon>
        <taxon>Pseudomonadati</taxon>
        <taxon>Bdellovibrionota</taxon>
        <taxon>Bdellovibrionia</taxon>
        <taxon>Bdellovibrionales</taxon>
        <taxon>Pseudobdellovibrionaceae</taxon>
        <taxon>Bdellovibrio</taxon>
    </lineage>
</organism>
<proteinExistence type="predicted"/>
<sequence>MLINPPSGIKDESYFSNVKAVTVAGIVNPKGKGKSQPRLHPSIKKDRVNPKDYMEYDTRFSCEDCSHYDGEKVVCTIGYNPIHHLKATQTHQYELAGNMAFCRFIEID</sequence>
<reference evidence="1 2" key="1">
    <citation type="submission" date="2017-04" db="EMBL/GenBank/DDBJ databases">
        <title>Whole genome sequence of Bdellovibrio bacteriovorus strain SSB218315.</title>
        <authorList>
            <person name="Oyedara O."/>
            <person name="Rodriguez-Perez M.A."/>
        </authorList>
    </citation>
    <scope>NUCLEOTIDE SEQUENCE [LARGE SCALE GENOMIC DNA]</scope>
    <source>
        <strain evidence="1 2">SSB218315</strain>
    </source>
</reference>
<dbReference type="Proteomes" id="UP000197003">
    <property type="component" value="Chromosome"/>
</dbReference>